<dbReference type="Gene3D" id="2.60.40.10">
    <property type="entry name" value="Immunoglobulins"/>
    <property type="match status" value="1"/>
</dbReference>
<comment type="caution">
    <text evidence="2">The sequence shown here is derived from an EMBL/GenBank/DDBJ whole genome shotgun (WGS) entry which is preliminary data.</text>
</comment>
<sequence length="523" mass="55143">MPTAAPPPVPDSDSHSDSDEFPIGATAVDVAWLGDDENVWFVTAQGVIGYFEPRSPWGNVVLTPGPGITGTANSLVAWPGHGAWTFLAAENGPAFVKCADGQYQVYPLNSPTDCRALALGKNRDGRTRIVAPLTWGQLAFVESGGSISTSTFHDNDLYGIAIAPRQQGRYWLTSPKGKALLDYDVSTGVFGSPIGLGFEPRDVTVTPAGDVVWIATTDKVVLKYAVRSGTFTRVETPFPANRMLATADGTLWFVSTAGDAVGYVLPDKNRASAIPTGQGSRPTGLTVSGDSRLWVALSGRQGLRRVSRHRLAVVSGDGQKTSVGKPFGKPFEVKATLLDGTPIGGQKIEFSVAEGSGVFENGEHTETRYTGTGSDRLGVATSSRLTPLKEGPCPVTARWTETDAVASFTRLNVTPQPGTADRVRYVSGAGQTVPAGKSFEHPMKVIAEDAQGNPVEGAEITFKVRGERMATFPGGTDTARVTSGSDGTAESPILTAGDGPGGFAVQVWADESFMSLLLQQNIH</sequence>
<keyword evidence="3" id="KW-1185">Reference proteome</keyword>
<dbReference type="EMBL" id="JABBXF010000004">
    <property type="protein sequence ID" value="NVK76421.1"/>
    <property type="molecule type" value="Genomic_DNA"/>
</dbReference>
<evidence type="ECO:0000313" key="2">
    <source>
        <dbReference type="EMBL" id="NVK76421.1"/>
    </source>
</evidence>
<name>A0A7Y7B0K6_STRMO</name>
<dbReference type="InterPro" id="IPR013783">
    <property type="entry name" value="Ig-like_fold"/>
</dbReference>
<dbReference type="Proteomes" id="UP000587462">
    <property type="component" value="Unassembled WGS sequence"/>
</dbReference>
<feature type="region of interest" description="Disordered" evidence="1">
    <location>
        <begin position="1"/>
        <end position="20"/>
    </location>
</feature>
<feature type="compositionally biased region" description="Pro residues" evidence="1">
    <location>
        <begin position="1"/>
        <end position="10"/>
    </location>
</feature>
<reference evidence="2 3" key="1">
    <citation type="submission" date="2020-04" db="EMBL/GenBank/DDBJ databases">
        <title>Draft Genome Sequence of Streptomyces morookaense DSM 40503, an 8-azaguanine-producing strain.</title>
        <authorList>
            <person name="Qi J."/>
            <person name="Gao J.-M."/>
        </authorList>
    </citation>
    <scope>NUCLEOTIDE SEQUENCE [LARGE SCALE GENOMIC DNA]</scope>
    <source>
        <strain evidence="2 3">DSM 40503</strain>
    </source>
</reference>
<dbReference type="InterPro" id="IPR015943">
    <property type="entry name" value="WD40/YVTN_repeat-like_dom_sf"/>
</dbReference>
<protein>
    <recommendedName>
        <fullName evidence="4">Big-1 domain-containing protein</fullName>
    </recommendedName>
</protein>
<evidence type="ECO:0008006" key="4">
    <source>
        <dbReference type="Google" id="ProtNLM"/>
    </source>
</evidence>
<organism evidence="2 3">
    <name type="scientific">Streptomyces morookaense</name>
    <name type="common">Streptoverticillium morookaense</name>
    <dbReference type="NCBI Taxonomy" id="1970"/>
    <lineage>
        <taxon>Bacteria</taxon>
        <taxon>Bacillati</taxon>
        <taxon>Actinomycetota</taxon>
        <taxon>Actinomycetes</taxon>
        <taxon>Kitasatosporales</taxon>
        <taxon>Streptomycetaceae</taxon>
        <taxon>Streptomyces</taxon>
    </lineage>
</organism>
<proteinExistence type="predicted"/>
<gene>
    <name evidence="2" type="ORF">HG542_01970</name>
</gene>
<accession>A0A7Y7B0K6</accession>
<evidence type="ECO:0000256" key="1">
    <source>
        <dbReference type="SAM" id="MobiDB-lite"/>
    </source>
</evidence>
<feature type="compositionally biased region" description="Polar residues" evidence="1">
    <location>
        <begin position="479"/>
        <end position="488"/>
    </location>
</feature>
<feature type="region of interest" description="Disordered" evidence="1">
    <location>
        <begin position="473"/>
        <end position="495"/>
    </location>
</feature>
<dbReference type="RefSeq" id="WP_171078225.1">
    <property type="nucleotide sequence ID" value="NZ_BNBU01000001.1"/>
</dbReference>
<evidence type="ECO:0000313" key="3">
    <source>
        <dbReference type="Proteomes" id="UP000587462"/>
    </source>
</evidence>
<dbReference type="GO" id="GO:0005975">
    <property type="term" value="P:carbohydrate metabolic process"/>
    <property type="evidence" value="ECO:0007669"/>
    <property type="project" value="UniProtKB-ARBA"/>
</dbReference>
<dbReference type="AlphaFoldDB" id="A0A7Y7B0K6"/>
<dbReference type="SUPFAM" id="SSF63829">
    <property type="entry name" value="Calcium-dependent phosphotriesterase"/>
    <property type="match status" value="1"/>
</dbReference>
<dbReference type="Gene3D" id="2.130.10.10">
    <property type="entry name" value="YVTN repeat-like/Quinoprotein amine dehydrogenase"/>
    <property type="match status" value="1"/>
</dbReference>